<evidence type="ECO:0000256" key="2">
    <source>
        <dbReference type="SAM" id="Phobius"/>
    </source>
</evidence>
<sequence length="472" mass="51117">MACKAGALCIVVRNANWRPKIGQVDIPARLSTVVAKRGRKAQQVNSESLGLGEATRFVANFTEGEANVDSLEELVGETTQHKIGTLKPKATVLKVYQPTWLKENQSRWWAFFDTLLSRNIVDTTLQAVHGSYKLPDGYSFAILPRNTIVHAGLDSSCVKILASIAQLLIATYTLWLHQGDQVDRWGFASFTFVPVPYAIMSLTNGLSHLFTSDYPALCMISSPVMQEVIDAGGDFSGIVGHVLPVHGSSDDTGYGSGFGSNWKGITPGVLRRTMLRFYNSAKGLAREEHDIMVSTEQLAAYADFGQPAPGPSDDDTPLAPASDPSKLPRRDDAGDFTSDEIDLSANIASRREAGVQGSGLFTRAIFSTLFSGLTFLVIGLMSGFSAGSNSKSEQVVLMMWLAAGIVVGFLVPFLNIDDAITILVKVPVEANLLYTPGDSYTWSGLMVVLSLPWSVFVLPIWGFVIIGKQLDQ</sequence>
<dbReference type="Proteomes" id="UP000800036">
    <property type="component" value="Unassembled WGS sequence"/>
</dbReference>
<keyword evidence="2" id="KW-0812">Transmembrane</keyword>
<gene>
    <name evidence="3" type="ORF">BU23DRAFT_563929</name>
</gene>
<protein>
    <submittedName>
        <fullName evidence="3">Uncharacterized protein</fullName>
    </submittedName>
</protein>
<evidence type="ECO:0000313" key="4">
    <source>
        <dbReference type="Proteomes" id="UP000800036"/>
    </source>
</evidence>
<dbReference type="EMBL" id="ML976660">
    <property type="protein sequence ID" value="KAF1978308.1"/>
    <property type="molecule type" value="Genomic_DNA"/>
</dbReference>
<keyword evidence="4" id="KW-1185">Reference proteome</keyword>
<feature type="region of interest" description="Disordered" evidence="1">
    <location>
        <begin position="303"/>
        <end position="336"/>
    </location>
</feature>
<feature type="transmembrane region" description="Helical" evidence="2">
    <location>
        <begin position="395"/>
        <end position="414"/>
    </location>
</feature>
<feature type="transmembrane region" description="Helical" evidence="2">
    <location>
        <begin position="442"/>
        <end position="466"/>
    </location>
</feature>
<feature type="transmembrane region" description="Helical" evidence="2">
    <location>
        <begin position="360"/>
        <end position="383"/>
    </location>
</feature>
<name>A0A6A5VNK7_9PLEO</name>
<dbReference type="OrthoDB" id="5406607at2759"/>
<evidence type="ECO:0000256" key="1">
    <source>
        <dbReference type="SAM" id="MobiDB-lite"/>
    </source>
</evidence>
<evidence type="ECO:0000313" key="3">
    <source>
        <dbReference type="EMBL" id="KAF1978308.1"/>
    </source>
</evidence>
<keyword evidence="2" id="KW-0472">Membrane</keyword>
<accession>A0A6A5VNK7</accession>
<proteinExistence type="predicted"/>
<keyword evidence="2" id="KW-1133">Transmembrane helix</keyword>
<reference evidence="3" key="1">
    <citation type="journal article" date="2020" name="Stud. Mycol.">
        <title>101 Dothideomycetes genomes: a test case for predicting lifestyles and emergence of pathogens.</title>
        <authorList>
            <person name="Haridas S."/>
            <person name="Albert R."/>
            <person name="Binder M."/>
            <person name="Bloem J."/>
            <person name="Labutti K."/>
            <person name="Salamov A."/>
            <person name="Andreopoulos B."/>
            <person name="Baker S."/>
            <person name="Barry K."/>
            <person name="Bills G."/>
            <person name="Bluhm B."/>
            <person name="Cannon C."/>
            <person name="Castanera R."/>
            <person name="Culley D."/>
            <person name="Daum C."/>
            <person name="Ezra D."/>
            <person name="Gonzalez J."/>
            <person name="Henrissat B."/>
            <person name="Kuo A."/>
            <person name="Liang C."/>
            <person name="Lipzen A."/>
            <person name="Lutzoni F."/>
            <person name="Magnuson J."/>
            <person name="Mondo S."/>
            <person name="Nolan M."/>
            <person name="Ohm R."/>
            <person name="Pangilinan J."/>
            <person name="Park H.-J."/>
            <person name="Ramirez L."/>
            <person name="Alfaro M."/>
            <person name="Sun H."/>
            <person name="Tritt A."/>
            <person name="Yoshinaga Y."/>
            <person name="Zwiers L.-H."/>
            <person name="Turgeon B."/>
            <person name="Goodwin S."/>
            <person name="Spatafora J."/>
            <person name="Crous P."/>
            <person name="Grigoriev I."/>
        </authorList>
    </citation>
    <scope>NUCLEOTIDE SEQUENCE</scope>
    <source>
        <strain evidence="3">CBS 107.79</strain>
    </source>
</reference>
<organism evidence="3 4">
    <name type="scientific">Bimuria novae-zelandiae CBS 107.79</name>
    <dbReference type="NCBI Taxonomy" id="1447943"/>
    <lineage>
        <taxon>Eukaryota</taxon>
        <taxon>Fungi</taxon>
        <taxon>Dikarya</taxon>
        <taxon>Ascomycota</taxon>
        <taxon>Pezizomycotina</taxon>
        <taxon>Dothideomycetes</taxon>
        <taxon>Pleosporomycetidae</taxon>
        <taxon>Pleosporales</taxon>
        <taxon>Massarineae</taxon>
        <taxon>Didymosphaeriaceae</taxon>
        <taxon>Bimuria</taxon>
    </lineage>
</organism>
<dbReference type="AlphaFoldDB" id="A0A6A5VNK7"/>